<evidence type="ECO:0000256" key="1">
    <source>
        <dbReference type="ARBA" id="ARBA00022603"/>
    </source>
</evidence>
<dbReference type="PANTHER" id="PTHR43542">
    <property type="entry name" value="METHYLTRANSFERASE"/>
    <property type="match status" value="1"/>
</dbReference>
<reference evidence="4" key="2">
    <citation type="submission" date="2013-04" db="UniProtKB">
        <authorList>
            <consortium name="EnsemblPlants"/>
        </authorList>
    </citation>
    <scope>IDENTIFICATION</scope>
</reference>
<dbReference type="Gramene" id="OB03G40400.1">
    <property type="protein sequence ID" value="OB03G40400.1"/>
    <property type="gene ID" value="OB03G40400"/>
</dbReference>
<reference evidence="4" key="1">
    <citation type="journal article" date="2013" name="Nat. Commun.">
        <title>Whole-genome sequencing of Oryza brachyantha reveals mechanisms underlying Oryza genome evolution.</title>
        <authorList>
            <person name="Chen J."/>
            <person name="Huang Q."/>
            <person name="Gao D."/>
            <person name="Wang J."/>
            <person name="Lang Y."/>
            <person name="Liu T."/>
            <person name="Li B."/>
            <person name="Bai Z."/>
            <person name="Luis Goicoechea J."/>
            <person name="Liang C."/>
            <person name="Chen C."/>
            <person name="Zhang W."/>
            <person name="Sun S."/>
            <person name="Liao Y."/>
            <person name="Zhang X."/>
            <person name="Yang L."/>
            <person name="Song C."/>
            <person name="Wang M."/>
            <person name="Shi J."/>
            <person name="Liu G."/>
            <person name="Liu J."/>
            <person name="Zhou H."/>
            <person name="Zhou W."/>
            <person name="Yu Q."/>
            <person name="An N."/>
            <person name="Chen Y."/>
            <person name="Cai Q."/>
            <person name="Wang B."/>
            <person name="Liu B."/>
            <person name="Min J."/>
            <person name="Huang Y."/>
            <person name="Wu H."/>
            <person name="Li Z."/>
            <person name="Zhang Y."/>
            <person name="Yin Y."/>
            <person name="Song W."/>
            <person name="Jiang J."/>
            <person name="Jackson S.A."/>
            <person name="Wing R.A."/>
            <person name="Wang J."/>
            <person name="Chen M."/>
        </authorList>
    </citation>
    <scope>NUCLEOTIDE SEQUENCE [LARGE SCALE GENOMIC DNA]</scope>
    <source>
        <strain evidence="4">cv. IRGC 101232</strain>
    </source>
</reference>
<dbReference type="PANTHER" id="PTHR43542:SF1">
    <property type="entry name" value="METHYLTRANSFERASE"/>
    <property type="match status" value="1"/>
</dbReference>
<keyword evidence="2" id="KW-0808">Transferase</keyword>
<dbReference type="eggNOG" id="ENOG502QSWU">
    <property type="taxonomic scope" value="Eukaryota"/>
</dbReference>
<evidence type="ECO:0000313" key="4">
    <source>
        <dbReference type="EnsemblPlants" id="OB03G40400.1"/>
    </source>
</evidence>
<dbReference type="InterPro" id="IPR029063">
    <property type="entry name" value="SAM-dependent_MTases_sf"/>
</dbReference>
<dbReference type="SUPFAM" id="SSF53335">
    <property type="entry name" value="S-adenosyl-L-methionine-dependent methyltransferases"/>
    <property type="match status" value="1"/>
</dbReference>
<dbReference type="Proteomes" id="UP000006038">
    <property type="component" value="Chromosome 3"/>
</dbReference>
<protein>
    <submittedName>
        <fullName evidence="4">Uncharacterized protein</fullName>
    </submittedName>
</protein>
<dbReference type="InterPro" id="IPR004398">
    <property type="entry name" value="RNA_MeTrfase_RsmD"/>
</dbReference>
<dbReference type="OrthoDB" id="3548at2759"/>
<dbReference type="KEGG" id="obr:102709350"/>
<feature type="compositionally biased region" description="Acidic residues" evidence="3">
    <location>
        <begin position="62"/>
        <end position="72"/>
    </location>
</feature>
<dbReference type="STRING" id="4533.J3LSL4"/>
<keyword evidence="1" id="KW-0489">Methyltransferase</keyword>
<sequence>MASSALASPFLPPLSAPNPKALSLRLPVRRIPVASGAAPSGAAAAARGRRRFLERYGLNPNDFEDDTEEEPTEERRRDRRKRRSGRGEAAAEVAVAPTKASEPRETHKMLQVLGGKVRRRKLLSPKDRNVRPMMEVVRGAAFDILQSAGGFPSSLRPGRWLDLYSGTGSVGIEAMSRGCSEVHFVEMDPWVVSEVLKPNLECTGFLDVSHIHMIRVENFLSNAEKSSGKYPSFDYISVTPPYVEVNYSTLLDQLVRSPLVGEDCFILVEYPLKTEMPESCGSLIKIADRRFGRTNLLIYGPTWAEKKRRA</sequence>
<evidence type="ECO:0000256" key="2">
    <source>
        <dbReference type="ARBA" id="ARBA00022679"/>
    </source>
</evidence>
<dbReference type="Pfam" id="PF03602">
    <property type="entry name" value="Cons_hypoth95"/>
    <property type="match status" value="1"/>
</dbReference>
<dbReference type="AlphaFoldDB" id="J3LSL4"/>
<keyword evidence="5" id="KW-1185">Reference proteome</keyword>
<dbReference type="GO" id="GO:0031167">
    <property type="term" value="P:rRNA methylation"/>
    <property type="evidence" value="ECO:0007669"/>
    <property type="project" value="InterPro"/>
</dbReference>
<organism evidence="4">
    <name type="scientific">Oryza brachyantha</name>
    <name type="common">malo sina</name>
    <dbReference type="NCBI Taxonomy" id="4533"/>
    <lineage>
        <taxon>Eukaryota</taxon>
        <taxon>Viridiplantae</taxon>
        <taxon>Streptophyta</taxon>
        <taxon>Embryophyta</taxon>
        <taxon>Tracheophyta</taxon>
        <taxon>Spermatophyta</taxon>
        <taxon>Magnoliopsida</taxon>
        <taxon>Liliopsida</taxon>
        <taxon>Poales</taxon>
        <taxon>Poaceae</taxon>
        <taxon>BOP clade</taxon>
        <taxon>Oryzoideae</taxon>
        <taxon>Oryzeae</taxon>
        <taxon>Oryzinae</taxon>
        <taxon>Oryza</taxon>
    </lineage>
</organism>
<evidence type="ECO:0000313" key="5">
    <source>
        <dbReference type="Proteomes" id="UP000006038"/>
    </source>
</evidence>
<dbReference type="EnsemblPlants" id="OB03G40400.1">
    <property type="protein sequence ID" value="OB03G40400.1"/>
    <property type="gene ID" value="OB03G40400"/>
</dbReference>
<dbReference type="OMA" id="SFIVVEY"/>
<proteinExistence type="predicted"/>
<feature type="region of interest" description="Disordered" evidence="3">
    <location>
        <begin position="56"/>
        <end position="105"/>
    </location>
</feature>
<name>J3LSL4_ORYBR</name>
<dbReference type="Gene3D" id="3.40.50.150">
    <property type="entry name" value="Vaccinia Virus protein VP39"/>
    <property type="match status" value="1"/>
</dbReference>
<evidence type="ECO:0000256" key="3">
    <source>
        <dbReference type="SAM" id="MobiDB-lite"/>
    </source>
</evidence>
<dbReference type="HOGENOM" id="CLU_072443_0_0_1"/>
<dbReference type="GO" id="GO:0008168">
    <property type="term" value="F:methyltransferase activity"/>
    <property type="evidence" value="ECO:0007669"/>
    <property type="project" value="UniProtKB-KW"/>
</dbReference>
<dbReference type="GeneID" id="102709350"/>
<accession>J3LSL4</accession>
<feature type="compositionally biased region" description="Low complexity" evidence="3">
    <location>
        <begin position="87"/>
        <end position="100"/>
    </location>
</feature>